<evidence type="ECO:0000256" key="8">
    <source>
        <dbReference type="ARBA" id="ARBA00023136"/>
    </source>
</evidence>
<evidence type="ECO:0000256" key="4">
    <source>
        <dbReference type="ARBA" id="ARBA00022692"/>
    </source>
</evidence>
<reference evidence="11 12" key="1">
    <citation type="submission" date="2016-05" db="EMBL/GenBank/DDBJ databases">
        <title>Draft genome sequence of a porcine commensal Rothia nasimurium.</title>
        <authorList>
            <person name="Gaiser R.A."/>
            <person name="Van Baarlen P."/>
            <person name="Wells J.M."/>
        </authorList>
    </citation>
    <scope>NUCLEOTIDE SEQUENCE [LARGE SCALE GENOMIC DNA]</scope>
    <source>
        <strain evidence="11 12">PT-32</strain>
    </source>
</reference>
<comment type="function">
    <text evidence="9 10">Involved in protein export. Participates in an early event of protein translocation.</text>
</comment>
<evidence type="ECO:0000256" key="9">
    <source>
        <dbReference type="ARBA" id="ARBA00025182"/>
    </source>
</evidence>
<dbReference type="EMBL" id="LXWF01000042">
    <property type="protein sequence ID" value="ORC15737.1"/>
    <property type="molecule type" value="Genomic_DNA"/>
</dbReference>
<dbReference type="NCBIfam" id="TIGR00810">
    <property type="entry name" value="secG"/>
    <property type="match status" value="1"/>
</dbReference>
<evidence type="ECO:0000256" key="6">
    <source>
        <dbReference type="ARBA" id="ARBA00022989"/>
    </source>
</evidence>
<evidence type="ECO:0000313" key="12">
    <source>
        <dbReference type="Proteomes" id="UP000192359"/>
    </source>
</evidence>
<name>A0A1Y1RMI6_9MICC</name>
<evidence type="ECO:0000256" key="3">
    <source>
        <dbReference type="ARBA" id="ARBA00022448"/>
    </source>
</evidence>
<proteinExistence type="inferred from homology"/>
<dbReference type="AlphaFoldDB" id="A0A1Y1RMI6"/>
<dbReference type="RefSeq" id="WP_083092867.1">
    <property type="nucleotide sequence ID" value="NZ_LXWF01000042.1"/>
</dbReference>
<dbReference type="GO" id="GO:0009306">
    <property type="term" value="P:protein secretion"/>
    <property type="evidence" value="ECO:0007669"/>
    <property type="project" value="UniProtKB-UniRule"/>
</dbReference>
<keyword evidence="8 10" id="KW-0472">Membrane</keyword>
<comment type="similarity">
    <text evidence="2 10">Belongs to the SecG family.</text>
</comment>
<dbReference type="OrthoDB" id="4337190at2"/>
<evidence type="ECO:0000313" key="11">
    <source>
        <dbReference type="EMBL" id="ORC15737.1"/>
    </source>
</evidence>
<dbReference type="Proteomes" id="UP000192359">
    <property type="component" value="Unassembled WGS sequence"/>
</dbReference>
<evidence type="ECO:0000256" key="10">
    <source>
        <dbReference type="RuleBase" id="RU365087"/>
    </source>
</evidence>
<keyword evidence="10" id="KW-1003">Cell membrane</keyword>
<dbReference type="Pfam" id="PF03840">
    <property type="entry name" value="SecG"/>
    <property type="match status" value="1"/>
</dbReference>
<dbReference type="InterPro" id="IPR004692">
    <property type="entry name" value="SecG"/>
</dbReference>
<sequence length="85" mass="9001">METLKIILMVVIAITSVLAILLVLLNRGKGGGLSDMFGGGMTTSLSSSGMASKNLIRLTVTVILLWVFAIIGYALVMRFSEVAVI</sequence>
<gene>
    <name evidence="11" type="ORF">A7979_05950</name>
</gene>
<dbReference type="PRINTS" id="PR01651">
    <property type="entry name" value="SECGEXPORT"/>
</dbReference>
<organism evidence="11 12">
    <name type="scientific">Rothia nasimurium</name>
    <dbReference type="NCBI Taxonomy" id="85336"/>
    <lineage>
        <taxon>Bacteria</taxon>
        <taxon>Bacillati</taxon>
        <taxon>Actinomycetota</taxon>
        <taxon>Actinomycetes</taxon>
        <taxon>Micrococcales</taxon>
        <taxon>Micrococcaceae</taxon>
        <taxon>Rothia</taxon>
    </lineage>
</organism>
<feature type="transmembrane region" description="Helical" evidence="10">
    <location>
        <begin position="55"/>
        <end position="76"/>
    </location>
</feature>
<keyword evidence="4 10" id="KW-0812">Transmembrane</keyword>
<keyword evidence="7 10" id="KW-0811">Translocation</keyword>
<dbReference type="GO" id="GO:0015450">
    <property type="term" value="F:protein-transporting ATPase activity"/>
    <property type="evidence" value="ECO:0007669"/>
    <property type="project" value="UniProtKB-UniRule"/>
</dbReference>
<keyword evidence="6 10" id="KW-1133">Transmembrane helix</keyword>
<evidence type="ECO:0000256" key="1">
    <source>
        <dbReference type="ARBA" id="ARBA00004141"/>
    </source>
</evidence>
<keyword evidence="12" id="KW-1185">Reference proteome</keyword>
<feature type="transmembrane region" description="Helical" evidence="10">
    <location>
        <begin position="6"/>
        <end position="25"/>
    </location>
</feature>
<evidence type="ECO:0000256" key="2">
    <source>
        <dbReference type="ARBA" id="ARBA00008445"/>
    </source>
</evidence>
<comment type="caution">
    <text evidence="11">The sequence shown here is derived from an EMBL/GenBank/DDBJ whole genome shotgun (WGS) entry which is preliminary data.</text>
</comment>
<evidence type="ECO:0000256" key="7">
    <source>
        <dbReference type="ARBA" id="ARBA00023010"/>
    </source>
</evidence>
<evidence type="ECO:0000256" key="5">
    <source>
        <dbReference type="ARBA" id="ARBA00022927"/>
    </source>
</evidence>
<comment type="subcellular location">
    <subcellularLocation>
        <location evidence="10">Cell membrane</location>
        <topology evidence="10">Multi-pass membrane protein</topology>
    </subcellularLocation>
    <subcellularLocation>
        <location evidence="1">Membrane</location>
        <topology evidence="1">Multi-pass membrane protein</topology>
    </subcellularLocation>
</comment>
<keyword evidence="5 10" id="KW-0653">Protein transport</keyword>
<protein>
    <recommendedName>
        <fullName evidence="10">Protein-export membrane protein SecG</fullName>
    </recommendedName>
</protein>
<keyword evidence="3 10" id="KW-0813">Transport</keyword>
<accession>A0A1Y1RMI6</accession>
<dbReference type="GO" id="GO:0005886">
    <property type="term" value="C:plasma membrane"/>
    <property type="evidence" value="ECO:0007669"/>
    <property type="project" value="UniProtKB-SubCell"/>
</dbReference>